<dbReference type="AlphaFoldDB" id="A0AAV4WIC6"/>
<dbReference type="Gene3D" id="1.25.40.420">
    <property type="match status" value="1"/>
</dbReference>
<reference evidence="2 3" key="1">
    <citation type="submission" date="2021-06" db="EMBL/GenBank/DDBJ databases">
        <title>Caerostris extrusa draft genome.</title>
        <authorList>
            <person name="Kono N."/>
            <person name="Arakawa K."/>
        </authorList>
    </citation>
    <scope>NUCLEOTIDE SEQUENCE [LARGE SCALE GENOMIC DNA]</scope>
</reference>
<proteinExistence type="predicted"/>
<comment type="caution">
    <text evidence="2">The sequence shown here is derived from an EMBL/GenBank/DDBJ whole genome shotgun (WGS) entry which is preliminary data.</text>
</comment>
<name>A0AAV4WIC6_CAEEX</name>
<dbReference type="Gene3D" id="3.30.710.10">
    <property type="entry name" value="Potassium Channel Kv1.1, Chain A"/>
    <property type="match status" value="1"/>
</dbReference>
<sequence length="191" mass="21294">MQSKSLTELSKNFECLLDPNAPYFSDMSVVCGSVAIPAHKAVLCARSPVFAAMLTAQMKENAQGRVNITDVEEPILRAMLVHIYTGKTADLNVASAGGLLFAADKYQLEDLKRVCSHYLKENMTLENVLNTFVLGHLHDKDLKAFAMNFICEYCANISTIEETPEWKLLRKERPQLAIDVLTALVKSKEKN</sequence>
<evidence type="ECO:0000313" key="3">
    <source>
        <dbReference type="Proteomes" id="UP001054945"/>
    </source>
</evidence>
<dbReference type="SMART" id="SM00225">
    <property type="entry name" value="BTB"/>
    <property type="match status" value="1"/>
</dbReference>
<feature type="domain" description="BTB" evidence="1">
    <location>
        <begin position="25"/>
        <end position="87"/>
    </location>
</feature>
<dbReference type="InterPro" id="IPR000210">
    <property type="entry name" value="BTB/POZ_dom"/>
</dbReference>
<gene>
    <name evidence="2" type="primary">rdx</name>
    <name evidence="2" type="ORF">CEXT_425051</name>
</gene>
<dbReference type="PANTHER" id="PTHR24413">
    <property type="entry name" value="SPECKLE-TYPE POZ PROTEIN"/>
    <property type="match status" value="1"/>
</dbReference>
<dbReference type="EMBL" id="BPLR01016165">
    <property type="protein sequence ID" value="GIY81800.1"/>
    <property type="molecule type" value="Genomic_DNA"/>
</dbReference>
<protein>
    <submittedName>
        <fullName evidence="2">Protein roadkill</fullName>
    </submittedName>
</protein>
<dbReference type="Proteomes" id="UP001054945">
    <property type="component" value="Unassembled WGS sequence"/>
</dbReference>
<organism evidence="2 3">
    <name type="scientific">Caerostris extrusa</name>
    <name type="common">Bark spider</name>
    <name type="synonym">Caerostris bankana</name>
    <dbReference type="NCBI Taxonomy" id="172846"/>
    <lineage>
        <taxon>Eukaryota</taxon>
        <taxon>Metazoa</taxon>
        <taxon>Ecdysozoa</taxon>
        <taxon>Arthropoda</taxon>
        <taxon>Chelicerata</taxon>
        <taxon>Arachnida</taxon>
        <taxon>Araneae</taxon>
        <taxon>Araneomorphae</taxon>
        <taxon>Entelegynae</taxon>
        <taxon>Araneoidea</taxon>
        <taxon>Araneidae</taxon>
        <taxon>Caerostris</taxon>
    </lineage>
</organism>
<dbReference type="SUPFAM" id="SSF54695">
    <property type="entry name" value="POZ domain"/>
    <property type="match status" value="1"/>
</dbReference>
<accession>A0AAV4WIC6</accession>
<dbReference type="PROSITE" id="PS50097">
    <property type="entry name" value="BTB"/>
    <property type="match status" value="1"/>
</dbReference>
<dbReference type="InterPro" id="IPR011333">
    <property type="entry name" value="SKP1/BTB/POZ_sf"/>
</dbReference>
<dbReference type="Pfam" id="PF00651">
    <property type="entry name" value="BTB"/>
    <property type="match status" value="1"/>
</dbReference>
<keyword evidence="3" id="KW-1185">Reference proteome</keyword>
<evidence type="ECO:0000313" key="2">
    <source>
        <dbReference type="EMBL" id="GIY81800.1"/>
    </source>
</evidence>
<evidence type="ECO:0000259" key="1">
    <source>
        <dbReference type="PROSITE" id="PS50097"/>
    </source>
</evidence>